<reference evidence="3" key="1">
    <citation type="journal article" date="2014" name="Proc. Natl. Acad. Sci. U.S.A.">
        <title>Extensive sampling of basidiomycete genomes demonstrates inadequacy of the white-rot/brown-rot paradigm for wood decay fungi.</title>
        <authorList>
            <person name="Riley R."/>
            <person name="Salamov A.A."/>
            <person name="Brown D.W."/>
            <person name="Nagy L.G."/>
            <person name="Floudas D."/>
            <person name="Held B.W."/>
            <person name="Levasseur A."/>
            <person name="Lombard V."/>
            <person name="Morin E."/>
            <person name="Otillar R."/>
            <person name="Lindquist E.A."/>
            <person name="Sun H."/>
            <person name="LaButti K.M."/>
            <person name="Schmutz J."/>
            <person name="Jabbour D."/>
            <person name="Luo H."/>
            <person name="Baker S.E."/>
            <person name="Pisabarro A.G."/>
            <person name="Walton J.D."/>
            <person name="Blanchette R.A."/>
            <person name="Henrissat B."/>
            <person name="Martin F."/>
            <person name="Cullen D."/>
            <person name="Hibbett D.S."/>
            <person name="Grigoriev I.V."/>
        </authorList>
    </citation>
    <scope>NUCLEOTIDE SEQUENCE [LARGE SCALE GENOMIC DNA]</scope>
    <source>
        <strain evidence="3">FD-172 SS1</strain>
    </source>
</reference>
<dbReference type="OrthoDB" id="2546621at2759"/>
<feature type="compositionally biased region" description="Basic and acidic residues" evidence="1">
    <location>
        <begin position="258"/>
        <end position="271"/>
    </location>
</feature>
<keyword evidence="3" id="KW-1185">Reference proteome</keyword>
<dbReference type="HOGENOM" id="CLU_963317_0_0_1"/>
<dbReference type="AlphaFoldDB" id="A0A067MM61"/>
<feature type="region of interest" description="Disordered" evidence="1">
    <location>
        <begin position="258"/>
        <end position="278"/>
    </location>
</feature>
<evidence type="ECO:0008006" key="4">
    <source>
        <dbReference type="Google" id="ProtNLM"/>
    </source>
</evidence>
<dbReference type="Proteomes" id="UP000027195">
    <property type="component" value="Unassembled WGS sequence"/>
</dbReference>
<dbReference type="STRING" id="930990.A0A067MM61"/>
<organism evidence="2 3">
    <name type="scientific">Botryobasidium botryosum (strain FD-172 SS1)</name>
    <dbReference type="NCBI Taxonomy" id="930990"/>
    <lineage>
        <taxon>Eukaryota</taxon>
        <taxon>Fungi</taxon>
        <taxon>Dikarya</taxon>
        <taxon>Basidiomycota</taxon>
        <taxon>Agaricomycotina</taxon>
        <taxon>Agaricomycetes</taxon>
        <taxon>Cantharellales</taxon>
        <taxon>Botryobasidiaceae</taxon>
        <taxon>Botryobasidium</taxon>
    </lineage>
</organism>
<evidence type="ECO:0000313" key="2">
    <source>
        <dbReference type="EMBL" id="KDQ16649.1"/>
    </source>
</evidence>
<sequence>MDIDPLQDSAPPRYAVESDDSEDELGSGVYPERIRPQYKTNVVIRFGWSGEGQRPMVVGVGAAGRAWAAGLELGQPLSQIELDDTQVGEVYQLGQTQTIVVLVSHTFPEWAVHTVASTLLKSIDPSRVVIIDTYPVPAYISATPPRALDHPIRFLGTSSANIKPTSAIVPFESPNLIHSLSARLLSILEARPSTTGTLLLLPSLHISPPAPAMRPTPTSSRERWQAPALRDLHNAVFVGLGEKAGSVIWDAGRAREAGEKRGGGVDRRGDVGEGGMYI</sequence>
<accession>A0A067MM61</accession>
<proteinExistence type="predicted"/>
<gene>
    <name evidence="2" type="ORF">BOTBODRAFT_144435</name>
</gene>
<dbReference type="EMBL" id="KL198026">
    <property type="protein sequence ID" value="KDQ16649.1"/>
    <property type="molecule type" value="Genomic_DNA"/>
</dbReference>
<evidence type="ECO:0000313" key="3">
    <source>
        <dbReference type="Proteomes" id="UP000027195"/>
    </source>
</evidence>
<feature type="region of interest" description="Disordered" evidence="1">
    <location>
        <begin position="1"/>
        <end position="28"/>
    </location>
</feature>
<evidence type="ECO:0000256" key="1">
    <source>
        <dbReference type="SAM" id="MobiDB-lite"/>
    </source>
</evidence>
<name>A0A067MM61_BOTB1</name>
<dbReference type="InParanoid" id="A0A067MM61"/>
<protein>
    <recommendedName>
        <fullName evidence="4">Proteasome assembly chaperone 1</fullName>
    </recommendedName>
</protein>